<reference evidence="11 12" key="1">
    <citation type="submission" date="2017-03" db="EMBL/GenBank/DDBJ databases">
        <title>Genome of the blue death feigning beetle - Asbolus verrucosus.</title>
        <authorList>
            <person name="Rider S.D."/>
        </authorList>
    </citation>
    <scope>NUCLEOTIDE SEQUENCE [LARGE SCALE GENOMIC DNA]</scope>
    <source>
        <strain evidence="11">Butters</strain>
        <tissue evidence="11">Head and leg muscle</tissue>
    </source>
</reference>
<dbReference type="GO" id="GO:0004813">
    <property type="term" value="F:alanine-tRNA ligase activity"/>
    <property type="evidence" value="ECO:0007669"/>
    <property type="project" value="InterPro"/>
</dbReference>
<evidence type="ECO:0000256" key="2">
    <source>
        <dbReference type="ARBA" id="ARBA00004496"/>
    </source>
</evidence>
<dbReference type="InterPro" id="IPR009000">
    <property type="entry name" value="Transl_B-barrel_sf"/>
</dbReference>
<dbReference type="SMART" id="SM00863">
    <property type="entry name" value="tRNA_SAD"/>
    <property type="match status" value="1"/>
</dbReference>
<feature type="coiled-coil region" evidence="9">
    <location>
        <begin position="278"/>
        <end position="305"/>
    </location>
</feature>
<dbReference type="EMBL" id="QDEB01037822">
    <property type="protein sequence ID" value="RZC39055.1"/>
    <property type="molecule type" value="Genomic_DNA"/>
</dbReference>
<dbReference type="PANTHER" id="PTHR43462:SF1">
    <property type="entry name" value="ALANYL-TRNA EDITING PROTEIN AARSD1"/>
    <property type="match status" value="1"/>
</dbReference>
<dbReference type="GO" id="GO:0005737">
    <property type="term" value="C:cytoplasm"/>
    <property type="evidence" value="ECO:0007669"/>
    <property type="project" value="UniProtKB-SubCell"/>
</dbReference>
<keyword evidence="4" id="KW-0963">Cytoplasm</keyword>
<organism evidence="11 12">
    <name type="scientific">Asbolus verrucosus</name>
    <name type="common">Desert ironclad beetle</name>
    <dbReference type="NCBI Taxonomy" id="1661398"/>
    <lineage>
        <taxon>Eukaryota</taxon>
        <taxon>Metazoa</taxon>
        <taxon>Ecdysozoa</taxon>
        <taxon>Arthropoda</taxon>
        <taxon>Hexapoda</taxon>
        <taxon>Insecta</taxon>
        <taxon>Pterygota</taxon>
        <taxon>Neoptera</taxon>
        <taxon>Endopterygota</taxon>
        <taxon>Coleoptera</taxon>
        <taxon>Polyphaga</taxon>
        <taxon>Cucujiformia</taxon>
        <taxon>Tenebrionidae</taxon>
        <taxon>Pimeliinae</taxon>
        <taxon>Asbolus</taxon>
    </lineage>
</organism>
<dbReference type="Gene3D" id="2.40.30.130">
    <property type="match status" value="1"/>
</dbReference>
<evidence type="ECO:0000256" key="3">
    <source>
        <dbReference type="ARBA" id="ARBA00008429"/>
    </source>
</evidence>
<dbReference type="InterPro" id="IPR018164">
    <property type="entry name" value="Ala-tRNA-synth_IIc_N"/>
</dbReference>
<dbReference type="GO" id="GO:0005524">
    <property type="term" value="F:ATP binding"/>
    <property type="evidence" value="ECO:0007669"/>
    <property type="project" value="InterPro"/>
</dbReference>
<dbReference type="InterPro" id="IPR018163">
    <property type="entry name" value="Thr/Ala-tRNA-synth_IIc_edit"/>
</dbReference>
<keyword evidence="12" id="KW-1185">Reference proteome</keyword>
<keyword evidence="7" id="KW-0648">Protein biosynthesis</keyword>
<accession>A0A482W264</accession>
<keyword evidence="9" id="KW-0175">Coiled coil</keyword>
<dbReference type="Gene3D" id="3.30.980.10">
    <property type="entry name" value="Threonyl-trna Synthetase, Chain A, domain 2"/>
    <property type="match status" value="1"/>
</dbReference>
<evidence type="ECO:0000313" key="12">
    <source>
        <dbReference type="Proteomes" id="UP000292052"/>
    </source>
</evidence>
<dbReference type="STRING" id="1661398.A0A482W264"/>
<evidence type="ECO:0000256" key="8">
    <source>
        <dbReference type="ARBA" id="ARBA00053555"/>
    </source>
</evidence>
<proteinExistence type="inferred from homology"/>
<comment type="function">
    <text evidence="8">Functions in trans to edit the amino acid moiety from incorrectly charged tRNA(Ala).</text>
</comment>
<evidence type="ECO:0000256" key="5">
    <source>
        <dbReference type="ARBA" id="ARBA00022723"/>
    </source>
</evidence>
<dbReference type="PANTHER" id="PTHR43462">
    <property type="entry name" value="ALANYL-TRNA EDITING PROTEIN"/>
    <property type="match status" value="1"/>
</dbReference>
<evidence type="ECO:0000256" key="6">
    <source>
        <dbReference type="ARBA" id="ARBA00022833"/>
    </source>
</evidence>
<comment type="similarity">
    <text evidence="3">Belongs to the class-II aminoacyl-tRNA synthetase family. Alax-L subfamily.</text>
</comment>
<keyword evidence="5" id="KW-0479">Metal-binding</keyword>
<comment type="subcellular location">
    <subcellularLocation>
        <location evidence="2">Cytoplasm</location>
    </subcellularLocation>
</comment>
<keyword evidence="6" id="KW-0862">Zinc</keyword>
<dbReference type="FunFam" id="3.30.980.10:FF:000007">
    <property type="entry name" value="alanyl-tRNA editing protein Aarsd1"/>
    <property type="match status" value="1"/>
</dbReference>
<evidence type="ECO:0000313" key="11">
    <source>
        <dbReference type="EMBL" id="RZC39055.1"/>
    </source>
</evidence>
<gene>
    <name evidence="11" type="ORF">BDFB_005695</name>
</gene>
<sequence length="411" mass="47015">MVFKCQENSFLKEFTAKVVSCEKSEFTTTVDGKKTKINGYEVILEDTVLFPEGGGQPSDHGFINDQKVHQVIRRGDKAVHFIEKPLNVGEEVKEVIDWDRRLNHMQQHSGQHLITAILDREFKFYTVSWYLGEDVSYIELDTPSITQEEINKTEDICNQLIREYRKVFVNVFDENTPEEELENFRSARGLPADHKGDIRVVTIDGIESNMCCGTHVTNLSQLQVVKLLHAEKNKRKDKTLLYFLVGNRVINKLHQCLNREQKLTGLLKTNPVQHPEFVEKQIENIKSLNKNLQSVLKDLAIYEANKLKNSTEKYFVLHRKEADTTFMNILIKELGTTNIFLFLSVGDERGAGNIVLYGEDKAIADLGHTFICSICELLGGKGAGKGNKFQAKVTNMANRKEAERLIKEYFK</sequence>
<dbReference type="GO" id="GO:0046872">
    <property type="term" value="F:metal ion binding"/>
    <property type="evidence" value="ECO:0007669"/>
    <property type="project" value="UniProtKB-KW"/>
</dbReference>
<evidence type="ECO:0000256" key="9">
    <source>
        <dbReference type="SAM" id="Coils"/>
    </source>
</evidence>
<name>A0A482W264_ASBVE</name>
<dbReference type="SUPFAM" id="SSF50447">
    <property type="entry name" value="Translation proteins"/>
    <property type="match status" value="1"/>
</dbReference>
<evidence type="ECO:0000256" key="4">
    <source>
        <dbReference type="ARBA" id="ARBA00022490"/>
    </source>
</evidence>
<feature type="domain" description="Alanyl-transfer RNA synthetases family profile" evidence="10">
    <location>
        <begin position="1"/>
        <end position="231"/>
    </location>
</feature>
<protein>
    <submittedName>
        <fullName evidence="11">Alanyl-tRNA editing protein Aarsd1</fullName>
    </submittedName>
</protein>
<evidence type="ECO:0000256" key="1">
    <source>
        <dbReference type="ARBA" id="ARBA00001947"/>
    </source>
</evidence>
<dbReference type="Pfam" id="PF07973">
    <property type="entry name" value="tRNA_SAD"/>
    <property type="match status" value="1"/>
</dbReference>
<dbReference type="FunFam" id="2.40.30.130:FF:000003">
    <property type="entry name" value="alanyl-tRNA editing protein Aarsd1"/>
    <property type="match status" value="1"/>
</dbReference>
<dbReference type="InterPro" id="IPR018165">
    <property type="entry name" value="Ala-tRNA-synth_IIc_core"/>
</dbReference>
<comment type="cofactor">
    <cofactor evidence="1">
        <name>Zn(2+)</name>
        <dbReference type="ChEBI" id="CHEBI:29105"/>
    </cofactor>
</comment>
<evidence type="ECO:0000256" key="7">
    <source>
        <dbReference type="ARBA" id="ARBA00022917"/>
    </source>
</evidence>
<dbReference type="InterPro" id="IPR051335">
    <property type="entry name" value="Alanyl-tRNA_Editing_Enzymes"/>
</dbReference>
<dbReference type="SUPFAM" id="SSF55186">
    <property type="entry name" value="ThrRS/AlaRS common domain"/>
    <property type="match status" value="1"/>
</dbReference>
<dbReference type="GO" id="GO:0002196">
    <property type="term" value="F:Ser-tRNA(Ala) deacylase activity"/>
    <property type="evidence" value="ECO:0007669"/>
    <property type="project" value="TreeGrafter"/>
</dbReference>
<evidence type="ECO:0000259" key="10">
    <source>
        <dbReference type="PROSITE" id="PS50860"/>
    </source>
</evidence>
<dbReference type="Pfam" id="PF01411">
    <property type="entry name" value="tRNA-synt_2c"/>
    <property type="match status" value="1"/>
</dbReference>
<dbReference type="Proteomes" id="UP000292052">
    <property type="component" value="Unassembled WGS sequence"/>
</dbReference>
<dbReference type="InterPro" id="IPR012947">
    <property type="entry name" value="tRNA_SAD"/>
</dbReference>
<dbReference type="PROSITE" id="PS50860">
    <property type="entry name" value="AA_TRNA_LIGASE_II_ALA"/>
    <property type="match status" value="1"/>
</dbReference>
<dbReference type="AlphaFoldDB" id="A0A482W264"/>
<dbReference type="GO" id="GO:0003676">
    <property type="term" value="F:nucleic acid binding"/>
    <property type="evidence" value="ECO:0007669"/>
    <property type="project" value="InterPro"/>
</dbReference>
<comment type="caution">
    <text evidence="11">The sequence shown here is derived from an EMBL/GenBank/DDBJ whole genome shotgun (WGS) entry which is preliminary data.</text>
</comment>
<dbReference type="OrthoDB" id="288942at2759"/>
<dbReference type="GO" id="GO:0006419">
    <property type="term" value="P:alanyl-tRNA aminoacylation"/>
    <property type="evidence" value="ECO:0007669"/>
    <property type="project" value="InterPro"/>
</dbReference>